<keyword evidence="8" id="KW-1185">Reference proteome</keyword>
<evidence type="ECO:0000313" key="7">
    <source>
        <dbReference type="EMBL" id="RKP27677.1"/>
    </source>
</evidence>
<protein>
    <submittedName>
        <fullName evidence="7">PLP-dependent transferase</fullName>
    </submittedName>
</protein>
<accession>A0A4P9Z500</accession>
<dbReference type="GO" id="GO:0016212">
    <property type="term" value="F:kynurenine-oxoglutarate transaminase activity"/>
    <property type="evidence" value="ECO:0007669"/>
    <property type="project" value="TreeGrafter"/>
</dbReference>
<comment type="cofactor">
    <cofactor evidence="1">
        <name>pyridoxal 5'-phosphate</name>
        <dbReference type="ChEBI" id="CHEBI:597326"/>
    </cofactor>
</comment>
<dbReference type="EMBL" id="KZ989169">
    <property type="protein sequence ID" value="RKP27677.1"/>
    <property type="molecule type" value="Genomic_DNA"/>
</dbReference>
<dbReference type="SUPFAM" id="SSF53383">
    <property type="entry name" value="PLP-dependent transferases"/>
    <property type="match status" value="1"/>
</dbReference>
<dbReference type="CDD" id="cd00609">
    <property type="entry name" value="AAT_like"/>
    <property type="match status" value="1"/>
</dbReference>
<sequence>VWSLFTRLTEEHKAVNLGQGFMNFPAPDFVKQAAVEAVNDDLCNQYSPPKGRQRTREALATSYSPLLHRTIDPENEVVVTAGANEGIFAILASYLDQGSSEVIIFEPYFDQYLPNITMNGGVPVYCPIRIADNVDRDRPIPSSAWRIDIDELRAKITPRTKIIILNTPHNPIGKVFSREELRAIGELAREHNLLIISDEVYDRLALGSAVHERIAALPEYWDRTITVGSAGKTFGVTGWRVGWLIGPHALLAPALAAHTRIVFCVNSPLQEAVGNALEQAAHNGFYALQARQYDQRRQKLIDALEQAGLSYTYPEGSYFVLVGTHRIRIPEHYAYPPEIAKRGDNYKMCYFLCKEIGVTAIPVSEFYSEENAGLARDYVRLAFCKTDDMLDEAAIRLQRIKQYLQ</sequence>
<proteinExistence type="inferred from homology"/>
<dbReference type="AlphaFoldDB" id="A0A4P9Z500"/>
<dbReference type="InterPro" id="IPR004838">
    <property type="entry name" value="NHTrfase_class1_PyrdxlP-BS"/>
</dbReference>
<dbReference type="PANTHER" id="PTHR43807:SF20">
    <property type="entry name" value="FI04487P"/>
    <property type="match status" value="1"/>
</dbReference>
<keyword evidence="3" id="KW-0032">Aminotransferase</keyword>
<evidence type="ECO:0000256" key="4">
    <source>
        <dbReference type="ARBA" id="ARBA00022679"/>
    </source>
</evidence>
<dbReference type="InterPro" id="IPR004839">
    <property type="entry name" value="Aminotransferase_I/II_large"/>
</dbReference>
<dbReference type="InterPro" id="IPR051326">
    <property type="entry name" value="Kynurenine-oxoglutarate_AT"/>
</dbReference>
<dbReference type="InterPro" id="IPR015421">
    <property type="entry name" value="PyrdxlP-dep_Trfase_major"/>
</dbReference>
<dbReference type="PANTHER" id="PTHR43807">
    <property type="entry name" value="FI04487P"/>
    <property type="match status" value="1"/>
</dbReference>
<organism evidence="7 8">
    <name type="scientific">Syncephalis pseudoplumigaleata</name>
    <dbReference type="NCBI Taxonomy" id="1712513"/>
    <lineage>
        <taxon>Eukaryota</taxon>
        <taxon>Fungi</taxon>
        <taxon>Fungi incertae sedis</taxon>
        <taxon>Zoopagomycota</taxon>
        <taxon>Zoopagomycotina</taxon>
        <taxon>Zoopagomycetes</taxon>
        <taxon>Zoopagales</taxon>
        <taxon>Piptocephalidaceae</taxon>
        <taxon>Syncephalis</taxon>
    </lineage>
</organism>
<dbReference type="GO" id="GO:0005739">
    <property type="term" value="C:mitochondrion"/>
    <property type="evidence" value="ECO:0007669"/>
    <property type="project" value="TreeGrafter"/>
</dbReference>
<gene>
    <name evidence="7" type="ORF">SYNPS1DRAFT_12324</name>
</gene>
<dbReference type="Proteomes" id="UP000278143">
    <property type="component" value="Unassembled WGS sequence"/>
</dbReference>
<dbReference type="FunFam" id="3.40.640.10:FF:000024">
    <property type="entry name" value="Kynurenine--oxoglutarate transaminase 3"/>
    <property type="match status" value="1"/>
</dbReference>
<dbReference type="Pfam" id="PF00155">
    <property type="entry name" value="Aminotran_1_2"/>
    <property type="match status" value="1"/>
</dbReference>
<dbReference type="GO" id="GO:0030170">
    <property type="term" value="F:pyridoxal phosphate binding"/>
    <property type="evidence" value="ECO:0007669"/>
    <property type="project" value="InterPro"/>
</dbReference>
<comment type="similarity">
    <text evidence="2">Belongs to the class-I pyridoxal-phosphate-dependent aminotransferase family.</text>
</comment>
<feature type="non-terminal residue" evidence="7">
    <location>
        <position position="1"/>
    </location>
</feature>
<keyword evidence="4 7" id="KW-0808">Transferase</keyword>
<dbReference type="PROSITE" id="PS00105">
    <property type="entry name" value="AA_TRANSFER_CLASS_1"/>
    <property type="match status" value="1"/>
</dbReference>
<dbReference type="Gene3D" id="3.40.640.10">
    <property type="entry name" value="Type I PLP-dependent aspartate aminotransferase-like (Major domain)"/>
    <property type="match status" value="1"/>
</dbReference>
<dbReference type="Gene3D" id="3.90.1150.10">
    <property type="entry name" value="Aspartate Aminotransferase, domain 1"/>
    <property type="match status" value="1"/>
</dbReference>
<evidence type="ECO:0000313" key="8">
    <source>
        <dbReference type="Proteomes" id="UP000278143"/>
    </source>
</evidence>
<evidence type="ECO:0000259" key="6">
    <source>
        <dbReference type="Pfam" id="PF00155"/>
    </source>
</evidence>
<reference evidence="8" key="1">
    <citation type="journal article" date="2018" name="Nat. Microbiol.">
        <title>Leveraging single-cell genomics to expand the fungal tree of life.</title>
        <authorList>
            <person name="Ahrendt S.R."/>
            <person name="Quandt C.A."/>
            <person name="Ciobanu D."/>
            <person name="Clum A."/>
            <person name="Salamov A."/>
            <person name="Andreopoulos B."/>
            <person name="Cheng J.F."/>
            <person name="Woyke T."/>
            <person name="Pelin A."/>
            <person name="Henrissat B."/>
            <person name="Reynolds N.K."/>
            <person name="Benny G.L."/>
            <person name="Smith M.E."/>
            <person name="James T.Y."/>
            <person name="Grigoriev I.V."/>
        </authorList>
    </citation>
    <scope>NUCLEOTIDE SEQUENCE [LARGE SCALE GENOMIC DNA]</scope>
    <source>
        <strain evidence="8">Benny S71-1</strain>
    </source>
</reference>
<name>A0A4P9Z500_9FUNG</name>
<evidence type="ECO:0000256" key="2">
    <source>
        <dbReference type="ARBA" id="ARBA00007441"/>
    </source>
</evidence>
<keyword evidence="5" id="KW-0663">Pyridoxal phosphate</keyword>
<dbReference type="InterPro" id="IPR015422">
    <property type="entry name" value="PyrdxlP-dep_Trfase_small"/>
</dbReference>
<evidence type="ECO:0000256" key="5">
    <source>
        <dbReference type="ARBA" id="ARBA00022898"/>
    </source>
</evidence>
<dbReference type="OrthoDB" id="2414662at2759"/>
<evidence type="ECO:0000256" key="3">
    <source>
        <dbReference type="ARBA" id="ARBA00022576"/>
    </source>
</evidence>
<evidence type="ECO:0000256" key="1">
    <source>
        <dbReference type="ARBA" id="ARBA00001933"/>
    </source>
</evidence>
<feature type="domain" description="Aminotransferase class I/classII large" evidence="6">
    <location>
        <begin position="14"/>
        <end position="396"/>
    </location>
</feature>
<dbReference type="InterPro" id="IPR015424">
    <property type="entry name" value="PyrdxlP-dep_Trfase"/>
</dbReference>